<evidence type="ECO:0000313" key="2">
    <source>
        <dbReference type="Proteomes" id="UP001060215"/>
    </source>
</evidence>
<sequence length="305" mass="33049">MPMKPTKVMVCEEQRVVSEVVKGVCKCKIHQDEEPGSFDITVQGSQVRNREEDEKENDEAANSVDEPDRRNELDHVSETSQMGKEVELDDVNGLTHASAFEDSLNDLGKVNVGKVFEKEALLLLESSDTGGNEAVDKIGPDKSQTKKKAVDRPNESSNHSRPNERSNHSSQNHLRKEVSKGKETLKGKGKMGEKRKGGHCNQMQMGGFSGFVKNLSHKAVSSSKKGSKNVIFRPAVAALASLSSSHLGSSSGEGSLILKEAHATLQMGSLLGINYHGNEADALKMISDMELKDKGRIGGGIKDVV</sequence>
<dbReference type="EMBL" id="CM045765">
    <property type="protein sequence ID" value="KAI7999447.1"/>
    <property type="molecule type" value="Genomic_DNA"/>
</dbReference>
<evidence type="ECO:0000313" key="1">
    <source>
        <dbReference type="EMBL" id="KAI7999447.1"/>
    </source>
</evidence>
<reference evidence="1 2" key="1">
    <citation type="journal article" date="2022" name="Plant J.">
        <title>Chromosome-level genome of Camellia lanceoleosa provides a valuable resource for understanding genome evolution and self-incompatibility.</title>
        <authorList>
            <person name="Gong W."/>
            <person name="Xiao S."/>
            <person name="Wang L."/>
            <person name="Liao Z."/>
            <person name="Chang Y."/>
            <person name="Mo W."/>
            <person name="Hu G."/>
            <person name="Li W."/>
            <person name="Zhao G."/>
            <person name="Zhu H."/>
            <person name="Hu X."/>
            <person name="Ji K."/>
            <person name="Xiang X."/>
            <person name="Song Q."/>
            <person name="Yuan D."/>
            <person name="Jin S."/>
            <person name="Zhang L."/>
        </authorList>
    </citation>
    <scope>NUCLEOTIDE SEQUENCE [LARGE SCALE GENOMIC DNA]</scope>
    <source>
        <strain evidence="1">SQ_2022a</strain>
    </source>
</reference>
<protein>
    <submittedName>
        <fullName evidence="1">Uncharacterized protein</fullName>
    </submittedName>
</protein>
<accession>A0ACC0GE80</accession>
<gene>
    <name evidence="1" type="ORF">LOK49_LG09G02784</name>
</gene>
<dbReference type="Proteomes" id="UP001060215">
    <property type="component" value="Chromosome 8"/>
</dbReference>
<organism evidence="1 2">
    <name type="scientific">Camellia lanceoleosa</name>
    <dbReference type="NCBI Taxonomy" id="1840588"/>
    <lineage>
        <taxon>Eukaryota</taxon>
        <taxon>Viridiplantae</taxon>
        <taxon>Streptophyta</taxon>
        <taxon>Embryophyta</taxon>
        <taxon>Tracheophyta</taxon>
        <taxon>Spermatophyta</taxon>
        <taxon>Magnoliopsida</taxon>
        <taxon>eudicotyledons</taxon>
        <taxon>Gunneridae</taxon>
        <taxon>Pentapetalae</taxon>
        <taxon>asterids</taxon>
        <taxon>Ericales</taxon>
        <taxon>Theaceae</taxon>
        <taxon>Camellia</taxon>
    </lineage>
</organism>
<comment type="caution">
    <text evidence="1">The sequence shown here is derived from an EMBL/GenBank/DDBJ whole genome shotgun (WGS) entry which is preliminary data.</text>
</comment>
<name>A0ACC0GE80_9ERIC</name>
<keyword evidence="2" id="KW-1185">Reference proteome</keyword>
<proteinExistence type="predicted"/>